<keyword evidence="4" id="KW-0472">Membrane</keyword>
<dbReference type="InterPro" id="IPR035437">
    <property type="entry name" value="SNase_OB-fold_sf"/>
</dbReference>
<dbReference type="PANTHER" id="PTHR12302:SF3">
    <property type="entry name" value="SERINE_THREONINE-PROTEIN KINASE 31"/>
    <property type="match status" value="1"/>
</dbReference>
<dbReference type="SUPFAM" id="SSF50199">
    <property type="entry name" value="Staphylococcal nuclease"/>
    <property type="match status" value="1"/>
</dbReference>
<evidence type="ECO:0000259" key="5">
    <source>
        <dbReference type="PROSITE" id="PS50830"/>
    </source>
</evidence>
<dbReference type="GO" id="GO:0016787">
    <property type="term" value="F:hydrolase activity"/>
    <property type="evidence" value="ECO:0007669"/>
    <property type="project" value="UniProtKB-KW"/>
</dbReference>
<gene>
    <name evidence="6" type="ORF">HNQ70_000160</name>
</gene>
<dbReference type="SMART" id="SM00318">
    <property type="entry name" value="SNc"/>
    <property type="match status" value="1"/>
</dbReference>
<evidence type="ECO:0000313" key="7">
    <source>
        <dbReference type="Proteomes" id="UP000532440"/>
    </source>
</evidence>
<evidence type="ECO:0000256" key="4">
    <source>
        <dbReference type="SAM" id="Phobius"/>
    </source>
</evidence>
<keyword evidence="3" id="KW-0378">Hydrolase</keyword>
<dbReference type="RefSeq" id="WP_183963360.1">
    <property type="nucleotide sequence ID" value="NZ_BAABEW010000003.1"/>
</dbReference>
<dbReference type="InterPro" id="IPR016071">
    <property type="entry name" value="Staphylococal_nuclease_OB-fold"/>
</dbReference>
<evidence type="ECO:0000256" key="2">
    <source>
        <dbReference type="ARBA" id="ARBA00022759"/>
    </source>
</evidence>
<organism evidence="6 7">
    <name type="scientific">Quisquiliibacterium transsilvanicum</name>
    <dbReference type="NCBI Taxonomy" id="1549638"/>
    <lineage>
        <taxon>Bacteria</taxon>
        <taxon>Pseudomonadati</taxon>
        <taxon>Pseudomonadota</taxon>
        <taxon>Betaproteobacteria</taxon>
        <taxon>Burkholderiales</taxon>
        <taxon>Burkholderiaceae</taxon>
        <taxon>Quisquiliibacterium</taxon>
    </lineage>
</organism>
<name>A0A7W8M6R9_9BURK</name>
<feature type="domain" description="TNase-like" evidence="5">
    <location>
        <begin position="72"/>
        <end position="207"/>
    </location>
</feature>
<keyword evidence="4" id="KW-0812">Transmembrane</keyword>
<evidence type="ECO:0000256" key="1">
    <source>
        <dbReference type="ARBA" id="ARBA00022722"/>
    </source>
</evidence>
<comment type="caution">
    <text evidence="6">The sequence shown here is derived from an EMBL/GenBank/DDBJ whole genome shotgun (WGS) entry which is preliminary data.</text>
</comment>
<dbReference type="Pfam" id="PF00565">
    <property type="entry name" value="SNase"/>
    <property type="match status" value="1"/>
</dbReference>
<accession>A0A7W8M6R9</accession>
<dbReference type="PANTHER" id="PTHR12302">
    <property type="entry name" value="EBNA2 BINDING PROTEIN P100"/>
    <property type="match status" value="1"/>
</dbReference>
<dbReference type="Proteomes" id="UP000532440">
    <property type="component" value="Unassembled WGS sequence"/>
</dbReference>
<feature type="transmembrane region" description="Helical" evidence="4">
    <location>
        <begin position="20"/>
        <end position="42"/>
    </location>
</feature>
<keyword evidence="1" id="KW-0540">Nuclease</keyword>
<keyword evidence="7" id="KW-1185">Reference proteome</keyword>
<keyword evidence="4" id="KW-1133">Transmembrane helix</keyword>
<protein>
    <submittedName>
        <fullName evidence="6">Endonuclease YncB(Thermonuclease family)</fullName>
    </submittedName>
</protein>
<reference evidence="6 7" key="1">
    <citation type="submission" date="2020-08" db="EMBL/GenBank/DDBJ databases">
        <title>Genomic Encyclopedia of Type Strains, Phase IV (KMG-IV): sequencing the most valuable type-strain genomes for metagenomic binning, comparative biology and taxonomic classification.</title>
        <authorList>
            <person name="Goeker M."/>
        </authorList>
    </citation>
    <scope>NUCLEOTIDE SEQUENCE [LARGE SCALE GENOMIC DNA]</scope>
    <source>
        <strain evidence="6 7">DSM 29781</strain>
    </source>
</reference>
<dbReference type="Gene3D" id="2.40.50.90">
    <property type="match status" value="1"/>
</dbReference>
<dbReference type="GO" id="GO:0004519">
    <property type="term" value="F:endonuclease activity"/>
    <property type="evidence" value="ECO:0007669"/>
    <property type="project" value="UniProtKB-KW"/>
</dbReference>
<proteinExistence type="predicted"/>
<dbReference type="EMBL" id="JACHGB010000001">
    <property type="protein sequence ID" value="MBB5270176.1"/>
    <property type="molecule type" value="Genomic_DNA"/>
</dbReference>
<keyword evidence="2 6" id="KW-0255">Endonuclease</keyword>
<dbReference type="AlphaFoldDB" id="A0A7W8M6R9"/>
<dbReference type="PROSITE" id="PS50830">
    <property type="entry name" value="TNASE_3"/>
    <property type="match status" value="1"/>
</dbReference>
<sequence length="223" mass="24459">MNGIASAIDTLPAVATRPVLPILLAGAIALAGALAPLAAALADSPVRLGAPARIEAPIPIEAFATEAPGVDLSRVARVEAVLEGESIAVQDGDSFILRTGDGQKLRIRIEGIDAPEKGQPFADVSRRHLAGLLRERSLRLEVRKIDRYGRRVARVLDGDTDIALAQLQAGLAWFFRRYQSEQEPAVRRAYSRAEARAREAALGLWREEEPLPPWEQRRRQRQR</sequence>
<evidence type="ECO:0000313" key="6">
    <source>
        <dbReference type="EMBL" id="MBB5270176.1"/>
    </source>
</evidence>
<evidence type="ECO:0000256" key="3">
    <source>
        <dbReference type="ARBA" id="ARBA00022801"/>
    </source>
</evidence>